<dbReference type="GO" id="GO:0008273">
    <property type="term" value="F:calcium, potassium:sodium antiporter activity"/>
    <property type="evidence" value="ECO:0007669"/>
    <property type="project" value="TreeGrafter"/>
</dbReference>
<name>A0AAP2W4T9_9EURY</name>
<evidence type="ECO:0000313" key="8">
    <source>
        <dbReference type="Proteomes" id="UP001320159"/>
    </source>
</evidence>
<organism evidence="7 8">
    <name type="scientific">Methanooceanicella nereidis</name>
    <dbReference type="NCBI Taxonomy" id="2052831"/>
    <lineage>
        <taxon>Archaea</taxon>
        <taxon>Methanobacteriati</taxon>
        <taxon>Methanobacteriota</taxon>
        <taxon>Stenosarchaea group</taxon>
        <taxon>Methanomicrobia</taxon>
        <taxon>Methanocellales</taxon>
        <taxon>Methanocellaceae</taxon>
        <taxon>Methanooceanicella</taxon>
    </lineage>
</organism>
<evidence type="ECO:0000256" key="4">
    <source>
        <dbReference type="ARBA" id="ARBA00023136"/>
    </source>
</evidence>
<sequence>MDLVLFLLSFAIILTGCELFTNGVEWTGKRFKLSEGAVGSVLAAVGTALPETIVPLIAILLIGGDAGHEIGVGAILGAPFMLATLALFVCGLSVLVFRKRRGTNKLKINGLLIRRDLKFFLLAYSLAAIAALTPPEYGFFKVILGYTLIPLYLVYVIYTLKTGETCDGGEDLKNLYFDNVIRKCTGKSGEPVQCPTDMDGSGYKVFNPPEPHTILIIIQVLAALAAIILGANLFVNQIKSIADIIGINPLILSLIISPIATELPEKFNSMLWIREKKDTFAIGNITGAMVFQSCIPVTFGIILTGWHLDLTNTVQFLEAVSIAIALFSGVVLYIRSSHKEMSMSGLMMGGLLYLIFIALVLWSI</sequence>
<feature type="transmembrane region" description="Helical" evidence="5">
    <location>
        <begin position="70"/>
        <end position="97"/>
    </location>
</feature>
<protein>
    <submittedName>
        <fullName evidence="7">Sodium:calcium antiporter</fullName>
    </submittedName>
</protein>
<dbReference type="InterPro" id="IPR004481">
    <property type="entry name" value="K/Na/Ca-exchanger"/>
</dbReference>
<evidence type="ECO:0000256" key="2">
    <source>
        <dbReference type="ARBA" id="ARBA00022692"/>
    </source>
</evidence>
<dbReference type="GO" id="GO:0005886">
    <property type="term" value="C:plasma membrane"/>
    <property type="evidence" value="ECO:0007669"/>
    <property type="project" value="TreeGrafter"/>
</dbReference>
<keyword evidence="4 5" id="KW-0472">Membrane</keyword>
<feature type="transmembrane region" description="Helical" evidence="5">
    <location>
        <begin position="281"/>
        <end position="308"/>
    </location>
</feature>
<dbReference type="InterPro" id="IPR004837">
    <property type="entry name" value="NaCa_Exmemb"/>
</dbReference>
<feature type="domain" description="Sodium/calcium exchanger membrane region" evidence="6">
    <location>
        <begin position="3"/>
        <end position="160"/>
    </location>
</feature>
<evidence type="ECO:0000256" key="3">
    <source>
        <dbReference type="ARBA" id="ARBA00022989"/>
    </source>
</evidence>
<dbReference type="GO" id="GO:0006874">
    <property type="term" value="P:intracellular calcium ion homeostasis"/>
    <property type="evidence" value="ECO:0007669"/>
    <property type="project" value="TreeGrafter"/>
</dbReference>
<feature type="transmembrane region" description="Helical" evidence="5">
    <location>
        <begin position="214"/>
        <end position="235"/>
    </location>
</feature>
<dbReference type="RefSeq" id="WP_230741571.1">
    <property type="nucleotide sequence ID" value="NZ_PGCK01000005.1"/>
</dbReference>
<dbReference type="Gene3D" id="1.20.1420.30">
    <property type="entry name" value="NCX, central ion-binding region"/>
    <property type="match status" value="2"/>
</dbReference>
<comment type="caution">
    <text evidence="7">The sequence shown here is derived from an EMBL/GenBank/DDBJ whole genome shotgun (WGS) entry which is preliminary data.</text>
</comment>
<feature type="transmembrane region" description="Helical" evidence="5">
    <location>
        <begin position="139"/>
        <end position="158"/>
    </location>
</feature>
<keyword evidence="8" id="KW-1185">Reference proteome</keyword>
<comment type="subcellular location">
    <subcellularLocation>
        <location evidence="1">Membrane</location>
        <topology evidence="1">Multi-pass membrane protein</topology>
    </subcellularLocation>
</comment>
<feature type="transmembrane region" description="Helical" evidence="5">
    <location>
        <begin position="346"/>
        <end position="363"/>
    </location>
</feature>
<dbReference type="AlphaFoldDB" id="A0AAP2W4T9"/>
<evidence type="ECO:0000256" key="5">
    <source>
        <dbReference type="SAM" id="Phobius"/>
    </source>
</evidence>
<feature type="transmembrane region" description="Helical" evidence="5">
    <location>
        <begin position="314"/>
        <end position="334"/>
    </location>
</feature>
<dbReference type="InterPro" id="IPR044880">
    <property type="entry name" value="NCX_ion-bd_dom_sf"/>
</dbReference>
<dbReference type="GO" id="GO:0005262">
    <property type="term" value="F:calcium channel activity"/>
    <property type="evidence" value="ECO:0007669"/>
    <property type="project" value="TreeGrafter"/>
</dbReference>
<dbReference type="PANTHER" id="PTHR10846">
    <property type="entry name" value="SODIUM/POTASSIUM/CALCIUM EXCHANGER"/>
    <property type="match status" value="1"/>
</dbReference>
<accession>A0AAP2W4T9</accession>
<dbReference type="EMBL" id="PGCK01000005">
    <property type="protein sequence ID" value="MCD1294735.1"/>
    <property type="molecule type" value="Genomic_DNA"/>
</dbReference>
<evidence type="ECO:0000313" key="7">
    <source>
        <dbReference type="EMBL" id="MCD1294735.1"/>
    </source>
</evidence>
<dbReference type="PANTHER" id="PTHR10846:SF8">
    <property type="entry name" value="INNER MEMBRANE PROTEIN YRBG"/>
    <property type="match status" value="1"/>
</dbReference>
<proteinExistence type="predicted"/>
<keyword evidence="2 5" id="KW-0812">Transmembrane</keyword>
<evidence type="ECO:0000259" key="6">
    <source>
        <dbReference type="Pfam" id="PF01699"/>
    </source>
</evidence>
<reference evidence="7 8" key="1">
    <citation type="submission" date="2017-11" db="EMBL/GenBank/DDBJ databases">
        <title>Isolation and Characterization of Family Methanocellaceae Species from Potential Methane Hydrate Area Offshore Southwestern Taiwan.</title>
        <authorList>
            <person name="Zhang W.-L."/>
            <person name="Chen W.-C."/>
            <person name="Lai M.-C."/>
            <person name="Chen S.-C."/>
        </authorList>
    </citation>
    <scope>NUCLEOTIDE SEQUENCE [LARGE SCALE GENOMIC DNA]</scope>
    <source>
        <strain evidence="7 8">CWC-04</strain>
    </source>
</reference>
<dbReference type="Pfam" id="PF01699">
    <property type="entry name" value="Na_Ca_ex"/>
    <property type="match status" value="2"/>
</dbReference>
<dbReference type="Proteomes" id="UP001320159">
    <property type="component" value="Unassembled WGS sequence"/>
</dbReference>
<keyword evidence="3 5" id="KW-1133">Transmembrane helix</keyword>
<feature type="domain" description="Sodium/calcium exchanger membrane region" evidence="6">
    <location>
        <begin position="217"/>
        <end position="363"/>
    </location>
</feature>
<gene>
    <name evidence="7" type="ORF">CUJ83_06950</name>
</gene>
<evidence type="ECO:0000256" key="1">
    <source>
        <dbReference type="ARBA" id="ARBA00004141"/>
    </source>
</evidence>